<dbReference type="InterPro" id="IPR032466">
    <property type="entry name" value="Metal_Hydrolase"/>
</dbReference>
<evidence type="ECO:0000256" key="2">
    <source>
        <dbReference type="ARBA" id="ARBA00022801"/>
    </source>
</evidence>
<evidence type="ECO:0000256" key="4">
    <source>
        <dbReference type="PIRSR" id="PIRSR601559-51"/>
    </source>
</evidence>
<organism evidence="6 7">
    <name type="scientific">Sinosporangium siamense</name>
    <dbReference type="NCBI Taxonomy" id="1367973"/>
    <lineage>
        <taxon>Bacteria</taxon>
        <taxon>Bacillati</taxon>
        <taxon>Actinomycetota</taxon>
        <taxon>Actinomycetes</taxon>
        <taxon>Streptosporangiales</taxon>
        <taxon>Streptosporangiaceae</taxon>
        <taxon>Sinosporangium</taxon>
    </lineage>
</organism>
<evidence type="ECO:0000313" key="7">
    <source>
        <dbReference type="Proteomes" id="UP000606172"/>
    </source>
</evidence>
<comment type="cofactor">
    <cofactor evidence="4">
        <name>a divalent metal cation</name>
        <dbReference type="ChEBI" id="CHEBI:60240"/>
    </cofactor>
    <text evidence="4">Binds 2 divalent metal cations per subunit.</text>
</comment>
<dbReference type="Gene3D" id="3.20.20.140">
    <property type="entry name" value="Metal-dependent hydrolases"/>
    <property type="match status" value="1"/>
</dbReference>
<dbReference type="PROSITE" id="PS51347">
    <property type="entry name" value="PHOSPHOTRIESTERASE_2"/>
    <property type="match status" value="1"/>
</dbReference>
<dbReference type="Pfam" id="PF02126">
    <property type="entry name" value="PTE"/>
    <property type="match status" value="1"/>
</dbReference>
<comment type="similarity">
    <text evidence="5">Belongs to the metallo-dependent hydrolases superfamily. Phosphotriesterase family.</text>
</comment>
<keyword evidence="1 4" id="KW-0479">Metal-binding</keyword>
<name>A0A919RI84_9ACTN</name>
<proteinExistence type="inferred from homology"/>
<feature type="binding site" evidence="4">
    <location>
        <position position="179"/>
    </location>
    <ligand>
        <name>Zn(2+)</name>
        <dbReference type="ChEBI" id="CHEBI:29105"/>
        <label>2</label>
    </ligand>
</feature>
<evidence type="ECO:0000256" key="1">
    <source>
        <dbReference type="ARBA" id="ARBA00022723"/>
    </source>
</evidence>
<dbReference type="Proteomes" id="UP000606172">
    <property type="component" value="Unassembled WGS sequence"/>
</dbReference>
<dbReference type="InterPro" id="IPR001559">
    <property type="entry name" value="Phosphotriesterase"/>
</dbReference>
<dbReference type="SUPFAM" id="SSF51556">
    <property type="entry name" value="Metallo-dependent hydrolases"/>
    <property type="match status" value="1"/>
</dbReference>
<reference evidence="6" key="1">
    <citation type="submission" date="2021-01" db="EMBL/GenBank/DDBJ databases">
        <title>Whole genome shotgun sequence of Sinosporangium siamense NBRC 109515.</title>
        <authorList>
            <person name="Komaki H."/>
            <person name="Tamura T."/>
        </authorList>
    </citation>
    <scope>NUCLEOTIDE SEQUENCE</scope>
    <source>
        <strain evidence="6">NBRC 109515</strain>
    </source>
</reference>
<protein>
    <submittedName>
        <fullName evidence="6">Phosphotriesterase</fullName>
    </submittedName>
</protein>
<feature type="binding site" evidence="4">
    <location>
        <position position="25"/>
    </location>
    <ligand>
        <name>Zn(2+)</name>
        <dbReference type="ChEBI" id="CHEBI:29105"/>
        <label>1</label>
    </ligand>
</feature>
<comment type="caution">
    <text evidence="6">The sequence shown here is derived from an EMBL/GenBank/DDBJ whole genome shotgun (WGS) entry which is preliminary data.</text>
</comment>
<dbReference type="AlphaFoldDB" id="A0A919RI84"/>
<sequence>MTSTPQVPTVRGSVDVGKLGTVLMHEHVFVLSEELRQSMPDTWDEQQRVDDAVVRLTALAATGVTTIVDPTVIGLGRDVRRVAAVNRRVELNIVVATGLYTLGDLPHFFRYHGPGTLLGGVERMTELFVRELTEGIAGTGIRAAFLKCAIEDTLTPGVERVMRAVAQAHLGTGAPIVVHTSAPARTGLIAQDILHSEGVDLGAVVIGHSGDTADLDYLRRLVDNGSYLGMDRFGLDVLLPTDQRVATVAALAGQGLADRMVLSHDASCHIDWFPPGVREQIAPNWHYTHLHEQVLPALLDAGVTRAQLTTMMVDNPRRYFTPA</sequence>
<feature type="binding site" description="via carbamate group" evidence="4">
    <location>
        <position position="147"/>
    </location>
    <ligand>
        <name>Zn(2+)</name>
        <dbReference type="ChEBI" id="CHEBI:29105"/>
        <label>2</label>
    </ligand>
</feature>
<dbReference type="EMBL" id="BOOW01000029">
    <property type="protein sequence ID" value="GII94303.1"/>
    <property type="molecule type" value="Genomic_DNA"/>
</dbReference>
<keyword evidence="7" id="KW-1185">Reference proteome</keyword>
<accession>A0A919RI84</accession>
<dbReference type="GO" id="GO:0016787">
    <property type="term" value="F:hydrolase activity"/>
    <property type="evidence" value="ECO:0007669"/>
    <property type="project" value="UniProtKB-KW"/>
</dbReference>
<feature type="modified residue" description="N6-carboxylysine" evidence="3 5">
    <location>
        <position position="147"/>
    </location>
</feature>
<feature type="binding site" description="via carbamate group" evidence="4">
    <location>
        <position position="147"/>
    </location>
    <ligand>
        <name>Zn(2+)</name>
        <dbReference type="ChEBI" id="CHEBI:29105"/>
        <label>1</label>
    </ligand>
</feature>
<feature type="binding site" evidence="4">
    <location>
        <position position="265"/>
    </location>
    <ligand>
        <name>Zn(2+)</name>
        <dbReference type="ChEBI" id="CHEBI:29105"/>
        <label>1</label>
    </ligand>
</feature>
<keyword evidence="2" id="KW-0378">Hydrolase</keyword>
<evidence type="ECO:0000313" key="6">
    <source>
        <dbReference type="EMBL" id="GII94303.1"/>
    </source>
</evidence>
<evidence type="ECO:0000256" key="3">
    <source>
        <dbReference type="PIRSR" id="PIRSR601559-50"/>
    </source>
</evidence>
<dbReference type="GO" id="GO:0008270">
    <property type="term" value="F:zinc ion binding"/>
    <property type="evidence" value="ECO:0007669"/>
    <property type="project" value="InterPro"/>
</dbReference>
<feature type="binding site" evidence="4">
    <location>
        <position position="27"/>
    </location>
    <ligand>
        <name>Zn(2+)</name>
        <dbReference type="ChEBI" id="CHEBI:29105"/>
        <label>1</label>
    </ligand>
</feature>
<dbReference type="PANTHER" id="PTHR10819:SF3">
    <property type="entry name" value="PHOSPHOTRIESTERASE-RELATED PROTEIN"/>
    <property type="match status" value="1"/>
</dbReference>
<dbReference type="RefSeq" id="WP_204028611.1">
    <property type="nucleotide sequence ID" value="NZ_BOOW01000029.1"/>
</dbReference>
<evidence type="ECO:0000256" key="5">
    <source>
        <dbReference type="PROSITE-ProRule" id="PRU00679"/>
    </source>
</evidence>
<dbReference type="PANTHER" id="PTHR10819">
    <property type="entry name" value="PHOSPHOTRIESTERASE-RELATED"/>
    <property type="match status" value="1"/>
</dbReference>
<feature type="binding site" evidence="4">
    <location>
        <position position="208"/>
    </location>
    <ligand>
        <name>Zn(2+)</name>
        <dbReference type="ChEBI" id="CHEBI:29105"/>
        <label>2</label>
    </ligand>
</feature>
<gene>
    <name evidence="6" type="ORF">Ssi02_45340</name>
</gene>